<dbReference type="Proteomes" id="UP000568380">
    <property type="component" value="Unassembled WGS sequence"/>
</dbReference>
<dbReference type="Gene3D" id="1.10.357.10">
    <property type="entry name" value="Tetracycline Repressor, domain 2"/>
    <property type="match status" value="1"/>
</dbReference>
<feature type="DNA-binding region" description="H-T-H motif" evidence="2">
    <location>
        <begin position="39"/>
        <end position="58"/>
    </location>
</feature>
<protein>
    <submittedName>
        <fullName evidence="4">DNA-binding transcriptional regulator YbjK</fullName>
    </submittedName>
</protein>
<organism evidence="4 5">
    <name type="scientific">Nonomuraea endophytica</name>
    <dbReference type="NCBI Taxonomy" id="714136"/>
    <lineage>
        <taxon>Bacteria</taxon>
        <taxon>Bacillati</taxon>
        <taxon>Actinomycetota</taxon>
        <taxon>Actinomycetes</taxon>
        <taxon>Streptosporangiales</taxon>
        <taxon>Streptosporangiaceae</taxon>
        <taxon>Nonomuraea</taxon>
    </lineage>
</organism>
<dbReference type="Pfam" id="PF17940">
    <property type="entry name" value="TetR_C_31"/>
    <property type="match status" value="1"/>
</dbReference>
<dbReference type="PROSITE" id="PS50977">
    <property type="entry name" value="HTH_TETR_2"/>
    <property type="match status" value="1"/>
</dbReference>
<gene>
    <name evidence="4" type="ORF">HNR40_004117</name>
</gene>
<dbReference type="GO" id="GO:0000976">
    <property type="term" value="F:transcription cis-regulatory region binding"/>
    <property type="evidence" value="ECO:0007669"/>
    <property type="project" value="TreeGrafter"/>
</dbReference>
<sequence>MSEAVTGTDGRKARGERRRREIIEATLRVIEREGVAGVTHRSVAAEAGAPPSLALYYFATLDDLLVAALTAASGEYSRQLRAIIDDGRDGVDGLAQLISDAAGPGRARALAERELTMLATRRPALRPVAGLWRAAVAEVAGLYTDDPILIRSLVAASDGICAGVLLEDNPIPYSEIRALLRHALGLDRPPITRGPAPAPRA</sequence>
<keyword evidence="5" id="KW-1185">Reference proteome</keyword>
<dbReference type="RefSeq" id="WP_184963535.1">
    <property type="nucleotide sequence ID" value="NZ_JACHIN010000005.1"/>
</dbReference>
<dbReference type="InterPro" id="IPR001647">
    <property type="entry name" value="HTH_TetR"/>
</dbReference>
<evidence type="ECO:0000256" key="2">
    <source>
        <dbReference type="PROSITE-ProRule" id="PRU00335"/>
    </source>
</evidence>
<evidence type="ECO:0000259" key="3">
    <source>
        <dbReference type="PROSITE" id="PS50977"/>
    </source>
</evidence>
<dbReference type="SUPFAM" id="SSF46689">
    <property type="entry name" value="Homeodomain-like"/>
    <property type="match status" value="1"/>
</dbReference>
<dbReference type="AlphaFoldDB" id="A0A7W8A2Z3"/>
<proteinExistence type="predicted"/>
<dbReference type="InterPro" id="IPR041583">
    <property type="entry name" value="TetR_C_31"/>
</dbReference>
<dbReference type="PANTHER" id="PTHR30055">
    <property type="entry name" value="HTH-TYPE TRANSCRIPTIONAL REGULATOR RUTR"/>
    <property type="match status" value="1"/>
</dbReference>
<comment type="caution">
    <text evidence="4">The sequence shown here is derived from an EMBL/GenBank/DDBJ whole genome shotgun (WGS) entry which is preliminary data.</text>
</comment>
<reference evidence="4 5" key="1">
    <citation type="submission" date="2020-08" db="EMBL/GenBank/DDBJ databases">
        <title>Genomic Encyclopedia of Type Strains, Phase IV (KMG-IV): sequencing the most valuable type-strain genomes for metagenomic binning, comparative biology and taxonomic classification.</title>
        <authorList>
            <person name="Goeker M."/>
        </authorList>
    </citation>
    <scope>NUCLEOTIDE SEQUENCE [LARGE SCALE GENOMIC DNA]</scope>
    <source>
        <strain evidence="4 5">DSM 45385</strain>
    </source>
</reference>
<dbReference type="InterPro" id="IPR050109">
    <property type="entry name" value="HTH-type_TetR-like_transc_reg"/>
</dbReference>
<dbReference type="GO" id="GO:0003700">
    <property type="term" value="F:DNA-binding transcription factor activity"/>
    <property type="evidence" value="ECO:0007669"/>
    <property type="project" value="TreeGrafter"/>
</dbReference>
<dbReference type="PANTHER" id="PTHR30055:SF231">
    <property type="entry name" value="TRANSCRIPTIONAL REGULATORY PROTEIN (PROBABLY DEOR-FAMILY)-RELATED"/>
    <property type="match status" value="1"/>
</dbReference>
<keyword evidence="1 2" id="KW-0238">DNA-binding</keyword>
<feature type="domain" description="HTH tetR-type" evidence="3">
    <location>
        <begin position="16"/>
        <end position="76"/>
    </location>
</feature>
<evidence type="ECO:0000313" key="4">
    <source>
        <dbReference type="EMBL" id="MBB5078631.1"/>
    </source>
</evidence>
<evidence type="ECO:0000313" key="5">
    <source>
        <dbReference type="Proteomes" id="UP000568380"/>
    </source>
</evidence>
<evidence type="ECO:0000256" key="1">
    <source>
        <dbReference type="ARBA" id="ARBA00023125"/>
    </source>
</evidence>
<dbReference type="Pfam" id="PF00440">
    <property type="entry name" value="TetR_N"/>
    <property type="match status" value="1"/>
</dbReference>
<accession>A0A7W8A2Z3</accession>
<dbReference type="InterPro" id="IPR009057">
    <property type="entry name" value="Homeodomain-like_sf"/>
</dbReference>
<name>A0A7W8A2Z3_9ACTN</name>
<dbReference type="EMBL" id="JACHIN010000005">
    <property type="protein sequence ID" value="MBB5078631.1"/>
    <property type="molecule type" value="Genomic_DNA"/>
</dbReference>